<dbReference type="Gene3D" id="2.30.30.40">
    <property type="entry name" value="SH3 Domains"/>
    <property type="match status" value="2"/>
</dbReference>
<dbReference type="Ensembl" id="ENSEBUT00000012213.1">
    <property type="protein sequence ID" value="ENSEBUP00000011640.1"/>
    <property type="gene ID" value="ENSEBUG00000007461.1"/>
</dbReference>
<dbReference type="GO" id="GO:0007274">
    <property type="term" value="P:neuromuscular synaptic transmission"/>
    <property type="evidence" value="ECO:0007669"/>
    <property type="project" value="TreeGrafter"/>
</dbReference>
<dbReference type="InterPro" id="IPR057884">
    <property type="entry name" value="FN3_RIM-BP1/2/3"/>
</dbReference>
<accession>A0A8C4Q959</accession>
<evidence type="ECO:0000256" key="7">
    <source>
        <dbReference type="SAM" id="MobiDB-lite"/>
    </source>
</evidence>
<keyword evidence="4" id="KW-0677">Repeat</keyword>
<dbReference type="AlphaFoldDB" id="A0A8C4Q959"/>
<evidence type="ECO:0000313" key="10">
    <source>
        <dbReference type="Proteomes" id="UP000694388"/>
    </source>
</evidence>
<dbReference type="InterPro" id="IPR036028">
    <property type="entry name" value="SH3-like_dom_sf"/>
</dbReference>
<dbReference type="GeneTree" id="ENSGT00950000183203"/>
<feature type="region of interest" description="Disordered" evidence="7">
    <location>
        <begin position="716"/>
        <end position="737"/>
    </location>
</feature>
<dbReference type="PROSITE" id="PS50002">
    <property type="entry name" value="SH3"/>
    <property type="match status" value="1"/>
</dbReference>
<feature type="coiled-coil region" evidence="6">
    <location>
        <begin position="273"/>
        <end position="331"/>
    </location>
</feature>
<dbReference type="Gene3D" id="2.60.40.10">
    <property type="entry name" value="Immunoglobulins"/>
    <property type="match status" value="1"/>
</dbReference>
<protein>
    <recommendedName>
        <fullName evidence="8">SH3 domain-containing protein</fullName>
    </recommendedName>
</protein>
<dbReference type="SUPFAM" id="SSF49265">
    <property type="entry name" value="Fibronectin type III"/>
    <property type="match status" value="1"/>
</dbReference>
<dbReference type="FunFam" id="2.30.30.40:FF:000023">
    <property type="entry name" value="RIMS-binding protein 2 isoform F"/>
    <property type="match status" value="1"/>
</dbReference>
<comment type="subcellular location">
    <subcellularLocation>
        <location evidence="1">Cytoplasm</location>
    </subcellularLocation>
</comment>
<dbReference type="Pfam" id="PF25566">
    <property type="entry name" value="RIMB1_N"/>
    <property type="match status" value="1"/>
</dbReference>
<dbReference type="Pfam" id="PF25523">
    <property type="entry name" value="Ig_RIMBP2"/>
    <property type="match status" value="1"/>
</dbReference>
<evidence type="ECO:0000256" key="6">
    <source>
        <dbReference type="SAM" id="Coils"/>
    </source>
</evidence>
<dbReference type="PANTHER" id="PTHR14234:SF19">
    <property type="entry name" value="RIM-BINDING PROTEIN, ISOFORM F"/>
    <property type="match status" value="1"/>
</dbReference>
<evidence type="ECO:0000256" key="5">
    <source>
        <dbReference type="PROSITE-ProRule" id="PRU00192"/>
    </source>
</evidence>
<keyword evidence="6" id="KW-0175">Coiled coil</keyword>
<dbReference type="CDD" id="cd12012">
    <property type="entry name" value="SH3_RIM-BP_2"/>
    <property type="match status" value="1"/>
</dbReference>
<feature type="coiled-coil region" evidence="6">
    <location>
        <begin position="80"/>
        <end position="156"/>
    </location>
</feature>
<reference evidence="9" key="2">
    <citation type="submission" date="2025-09" db="UniProtKB">
        <authorList>
            <consortium name="Ensembl"/>
        </authorList>
    </citation>
    <scope>IDENTIFICATION</scope>
</reference>
<dbReference type="InterPro" id="IPR036116">
    <property type="entry name" value="FN3_sf"/>
</dbReference>
<sequence length="1004" mass="112001">MTDGTRQLNNHRELEIVHEDDQGQACVGGYWDDGSIDGQHDLSHTLWKSGEDGAMEANSTQQYAVSKEQPFKNCKVTPDVLFLTKQNEELQQQLHERENICDILRQENTRLKATSADIKEKVKLLKRRQVELVVVARNLEDRARKLQETNEHLAKVPSQLKVHLLEKYRTSFAQQHALELGNHAAALLARDVEAERLRDEIRVLREWLGNEQDNVAVIESRNTENLLKESQKEVLCLQKQLSLSLLGWNQVNGMQPDKRKKVVVPGKLTAKRLKQLEEINNSLRGELKKAQKEAHQARCLENELRKKRKECETLEQEVKKRKRRCNELLKAEDRRQNNDIVMTLETKVLELEQFCQHQSEQFNRLSRQMEILRQHPGQVCCVRSSACSVGPPKAGSSTISPWKDSLSNPLSCTLNSACRLEMCEVDTISEVEDLEMDSVSPSSSIGPQKDRKLRVFIARFSYNPFDGPNENPEAELPLVAGDYVYVRGGVDDDSFYEGFPEPPVDVRVEAGPLPGTLLLSWLPVTLDTCGSSNGASVYGYAVFVDGKKVLEVSCPTAGAAILERVACGQAVMLTLRTLSQHGTSVDSFPARLLEALPQTGCAPTPAALIGQDHEQQECNSDFSTASFTGGLLRDCPPLGKVAQVKLSHEVLESAESSQSPPGDFGAESGQCTNGLHMLEERGSWHTGSRCSLEAIPACGEMHLAEGNHGSELSDILEEDEEEAISETDGSKTDSDEESMETMLELPLQTHCRKQLFSIPEVAEEEEEENNVEYRDATQGSCEPTNVRIRQLNDSQSSSDLQMKMNNDVEGPLYPVSTTLVEMVGRLPQDQGSGQVDLECGNEPKRVFVALFDYDPVTMSPNADAVDKELPFVEGQIIKVFGHKDRDGFYRGETSGRCGLFPSNMLSELHTDSEDLLEEILQQGFLHPSIPMTNHDRCAGAFPVPGFVFSISSTHLFLFCLCFFKLGFLVCVHVTESQPISAKRMVALFDYNPRENSPNMDAEVS</sequence>
<keyword evidence="10" id="KW-1185">Reference proteome</keyword>
<dbReference type="InterPro" id="IPR057950">
    <property type="entry name" value="RIMB1/RIM3A-C-like_N"/>
</dbReference>
<evidence type="ECO:0000313" key="9">
    <source>
        <dbReference type="Ensembl" id="ENSEBUP00000011640.1"/>
    </source>
</evidence>
<dbReference type="InterPro" id="IPR040325">
    <property type="entry name" value="RIMBP1/2/3"/>
</dbReference>
<dbReference type="InterPro" id="IPR035753">
    <property type="entry name" value="RIM-BP_SH3_2"/>
</dbReference>
<evidence type="ECO:0000256" key="1">
    <source>
        <dbReference type="ARBA" id="ARBA00004496"/>
    </source>
</evidence>
<dbReference type="Pfam" id="PF07653">
    <property type="entry name" value="SH3_2"/>
    <property type="match status" value="1"/>
</dbReference>
<evidence type="ECO:0000256" key="2">
    <source>
        <dbReference type="ARBA" id="ARBA00022443"/>
    </source>
</evidence>
<keyword evidence="2 5" id="KW-0728">SH3 domain</keyword>
<feature type="compositionally biased region" description="Acidic residues" evidence="7">
    <location>
        <begin position="716"/>
        <end position="725"/>
    </location>
</feature>
<organism evidence="9 10">
    <name type="scientific">Eptatretus burgeri</name>
    <name type="common">Inshore hagfish</name>
    <dbReference type="NCBI Taxonomy" id="7764"/>
    <lineage>
        <taxon>Eukaryota</taxon>
        <taxon>Metazoa</taxon>
        <taxon>Chordata</taxon>
        <taxon>Craniata</taxon>
        <taxon>Vertebrata</taxon>
        <taxon>Cyclostomata</taxon>
        <taxon>Myxini</taxon>
        <taxon>Myxiniformes</taxon>
        <taxon>Myxinidae</taxon>
        <taxon>Eptatretinae</taxon>
        <taxon>Eptatretus</taxon>
    </lineage>
</organism>
<proteinExistence type="predicted"/>
<evidence type="ECO:0000259" key="8">
    <source>
        <dbReference type="PROSITE" id="PS50002"/>
    </source>
</evidence>
<dbReference type="Proteomes" id="UP000694388">
    <property type="component" value="Unplaced"/>
</dbReference>
<dbReference type="SUPFAM" id="SSF50044">
    <property type="entry name" value="SH3-domain"/>
    <property type="match status" value="2"/>
</dbReference>
<dbReference type="InterPro" id="IPR001452">
    <property type="entry name" value="SH3_domain"/>
</dbReference>
<reference evidence="9" key="1">
    <citation type="submission" date="2025-08" db="UniProtKB">
        <authorList>
            <consortium name="Ensembl"/>
        </authorList>
    </citation>
    <scope>IDENTIFICATION</scope>
</reference>
<name>A0A8C4Q959_EPTBU</name>
<keyword evidence="3" id="KW-0963">Cytoplasm</keyword>
<dbReference type="OMA" id="RENICDI"/>
<dbReference type="GO" id="GO:0045202">
    <property type="term" value="C:synapse"/>
    <property type="evidence" value="ECO:0007669"/>
    <property type="project" value="GOC"/>
</dbReference>
<evidence type="ECO:0000256" key="4">
    <source>
        <dbReference type="ARBA" id="ARBA00022737"/>
    </source>
</evidence>
<dbReference type="PANTHER" id="PTHR14234">
    <property type="entry name" value="RIM BINDING PROTEIN-RELATED"/>
    <property type="match status" value="1"/>
</dbReference>
<evidence type="ECO:0000256" key="3">
    <source>
        <dbReference type="ARBA" id="ARBA00022490"/>
    </source>
</evidence>
<dbReference type="InterPro" id="IPR013783">
    <property type="entry name" value="Ig-like_fold"/>
</dbReference>
<dbReference type="SMART" id="SM00326">
    <property type="entry name" value="SH3"/>
    <property type="match status" value="1"/>
</dbReference>
<feature type="domain" description="SH3" evidence="8">
    <location>
        <begin position="842"/>
        <end position="910"/>
    </location>
</feature>